<name>A0A7C3VMQ0_9CYAN</name>
<comment type="caution">
    <text evidence="2">The sequence shown here is derived from an EMBL/GenBank/DDBJ whole genome shotgun (WGS) entry which is preliminary data.</text>
</comment>
<dbReference type="InterPro" id="IPR011037">
    <property type="entry name" value="Pyrv_Knase-like_insert_dom_sf"/>
</dbReference>
<evidence type="ECO:0000259" key="1">
    <source>
        <dbReference type="PROSITE" id="PS51340"/>
    </source>
</evidence>
<dbReference type="PROSITE" id="PS51340">
    <property type="entry name" value="MOSC"/>
    <property type="match status" value="1"/>
</dbReference>
<dbReference type="InterPro" id="IPR005302">
    <property type="entry name" value="MoCF_Sase_C"/>
</dbReference>
<dbReference type="Pfam" id="PF03473">
    <property type="entry name" value="MOSC"/>
    <property type="match status" value="1"/>
</dbReference>
<sequence length="268" mass="29107">MKISKIFTHPIKGLTPQEQERVWVDGGLGIRGDRAFALMFEDSANRTSTGQPVPWMSKKNFAVQNDWPALAALKCHYETETGRLSVENGDSQSLLVADTTTAVGRERIGAFFTGYLAASRPTEKARHPQVTPVRLVGENVQGSIQYLDRQQGHISLMGASTLEDIAAQCGVTVDPRRFRPNIVLEGVTAWGEFDWVGQRFRLGDCELTITAPIGRCLNIEVNPDSGIRDIPLFSLLLEKFGHAQTGVVAEVSASGAVAIGDCLTAVIA</sequence>
<gene>
    <name evidence="2" type="ORF">ENR15_13350</name>
</gene>
<dbReference type="AlphaFoldDB" id="A0A7C3VMQ0"/>
<dbReference type="GO" id="GO:0003824">
    <property type="term" value="F:catalytic activity"/>
    <property type="evidence" value="ECO:0007669"/>
    <property type="project" value="InterPro"/>
</dbReference>
<dbReference type="PANTHER" id="PTHR36930:SF1">
    <property type="entry name" value="MOSC DOMAIN-CONTAINING PROTEIN"/>
    <property type="match status" value="1"/>
</dbReference>
<evidence type="ECO:0000313" key="2">
    <source>
        <dbReference type="EMBL" id="HGG01598.1"/>
    </source>
</evidence>
<reference evidence="2" key="1">
    <citation type="journal article" date="2020" name="mSystems">
        <title>Genome- and Community-Level Interaction Insights into Carbon Utilization and Element Cycling Functions of Hydrothermarchaeota in Hydrothermal Sediment.</title>
        <authorList>
            <person name="Zhou Z."/>
            <person name="Liu Y."/>
            <person name="Xu W."/>
            <person name="Pan J."/>
            <person name="Luo Z.H."/>
            <person name="Li M."/>
        </authorList>
    </citation>
    <scope>NUCLEOTIDE SEQUENCE [LARGE SCALE GENOMIC DNA]</scope>
    <source>
        <strain evidence="2">SpSt-374</strain>
    </source>
</reference>
<dbReference type="GO" id="GO:0030151">
    <property type="term" value="F:molybdenum ion binding"/>
    <property type="evidence" value="ECO:0007669"/>
    <property type="project" value="InterPro"/>
</dbReference>
<dbReference type="Gene3D" id="2.40.33.20">
    <property type="entry name" value="PK beta-barrel domain-like"/>
    <property type="match status" value="1"/>
</dbReference>
<protein>
    <submittedName>
        <fullName evidence="2">MOSC domain-containing protein</fullName>
    </submittedName>
</protein>
<dbReference type="Pfam" id="PF03476">
    <property type="entry name" value="MOSC_N"/>
    <property type="match status" value="1"/>
</dbReference>
<dbReference type="GO" id="GO:0030170">
    <property type="term" value="F:pyridoxal phosphate binding"/>
    <property type="evidence" value="ECO:0007669"/>
    <property type="project" value="InterPro"/>
</dbReference>
<dbReference type="InterPro" id="IPR005303">
    <property type="entry name" value="MOCOS_middle"/>
</dbReference>
<dbReference type="InterPro" id="IPR052716">
    <property type="entry name" value="MOSC_domain"/>
</dbReference>
<dbReference type="SUPFAM" id="SSF50800">
    <property type="entry name" value="PK beta-barrel domain-like"/>
    <property type="match status" value="1"/>
</dbReference>
<feature type="domain" description="MOSC" evidence="1">
    <location>
        <begin position="120"/>
        <end position="266"/>
    </location>
</feature>
<organism evidence="2">
    <name type="scientific">Planktothricoides sp. SpSt-374</name>
    <dbReference type="NCBI Taxonomy" id="2282167"/>
    <lineage>
        <taxon>Bacteria</taxon>
        <taxon>Bacillati</taxon>
        <taxon>Cyanobacteriota</taxon>
        <taxon>Cyanophyceae</taxon>
        <taxon>Oscillatoriophycideae</taxon>
        <taxon>Oscillatoriales</taxon>
        <taxon>Oscillatoriaceae</taxon>
        <taxon>Planktothricoides</taxon>
    </lineage>
</organism>
<proteinExistence type="predicted"/>
<dbReference type="PANTHER" id="PTHR36930">
    <property type="entry name" value="METAL-SULFUR CLUSTER BIOSYNTHESIS PROTEINS YUAD-RELATED"/>
    <property type="match status" value="1"/>
</dbReference>
<dbReference type="EMBL" id="DSPX01000131">
    <property type="protein sequence ID" value="HGG01598.1"/>
    <property type="molecule type" value="Genomic_DNA"/>
</dbReference>
<accession>A0A7C3VMQ0</accession>